<reference evidence="6" key="1">
    <citation type="journal article" date="2023" name="bioRxiv">
        <title>Improved chromosome-level genome assembly for marigold (Tagetes erecta).</title>
        <authorList>
            <person name="Jiang F."/>
            <person name="Yuan L."/>
            <person name="Wang S."/>
            <person name="Wang H."/>
            <person name="Xu D."/>
            <person name="Wang A."/>
            <person name="Fan W."/>
        </authorList>
    </citation>
    <scope>NUCLEOTIDE SEQUENCE</scope>
    <source>
        <strain evidence="6">WSJ</strain>
        <tissue evidence="6">Leaf</tissue>
    </source>
</reference>
<dbReference type="InterPro" id="IPR033121">
    <property type="entry name" value="PEPTIDASE_A1"/>
</dbReference>
<comment type="similarity">
    <text evidence="1">Belongs to the peptidase A1 family.</text>
</comment>
<dbReference type="GO" id="GO:0008233">
    <property type="term" value="F:peptidase activity"/>
    <property type="evidence" value="ECO:0007669"/>
    <property type="project" value="UniProtKB-KW"/>
</dbReference>
<name>A0AAD8K8R5_TARER</name>
<organism evidence="6 7">
    <name type="scientific">Tagetes erecta</name>
    <name type="common">African marigold</name>
    <dbReference type="NCBI Taxonomy" id="13708"/>
    <lineage>
        <taxon>Eukaryota</taxon>
        <taxon>Viridiplantae</taxon>
        <taxon>Streptophyta</taxon>
        <taxon>Embryophyta</taxon>
        <taxon>Tracheophyta</taxon>
        <taxon>Spermatophyta</taxon>
        <taxon>Magnoliopsida</taxon>
        <taxon>eudicotyledons</taxon>
        <taxon>Gunneridae</taxon>
        <taxon>Pentapetalae</taxon>
        <taxon>asterids</taxon>
        <taxon>campanulids</taxon>
        <taxon>Asterales</taxon>
        <taxon>Asteraceae</taxon>
        <taxon>Asteroideae</taxon>
        <taxon>Heliantheae alliance</taxon>
        <taxon>Tageteae</taxon>
        <taxon>Tagetes</taxon>
    </lineage>
</organism>
<dbReference type="PANTHER" id="PTHR47967">
    <property type="entry name" value="OS07G0603500 PROTEIN-RELATED"/>
    <property type="match status" value="1"/>
</dbReference>
<keyword evidence="7" id="KW-1185">Reference proteome</keyword>
<evidence type="ECO:0000259" key="5">
    <source>
        <dbReference type="PROSITE" id="PS51767"/>
    </source>
</evidence>
<keyword evidence="4" id="KW-0732">Signal</keyword>
<evidence type="ECO:0000256" key="1">
    <source>
        <dbReference type="ARBA" id="ARBA00007447"/>
    </source>
</evidence>
<evidence type="ECO:0000313" key="6">
    <source>
        <dbReference type="EMBL" id="KAK1416991.1"/>
    </source>
</evidence>
<dbReference type="InterPro" id="IPR051708">
    <property type="entry name" value="Plant_Aspart_Prot_A1"/>
</dbReference>
<feature type="chain" id="PRO_5042241552" description="Peptidase A1 domain-containing protein" evidence="4">
    <location>
        <begin position="24"/>
        <end position="432"/>
    </location>
</feature>
<dbReference type="InterPro" id="IPR032799">
    <property type="entry name" value="TAXi_C"/>
</dbReference>
<proteinExistence type="inferred from homology"/>
<evidence type="ECO:0000256" key="4">
    <source>
        <dbReference type="SAM" id="SignalP"/>
    </source>
</evidence>
<dbReference type="PROSITE" id="PS51767">
    <property type="entry name" value="PEPTIDASE_A1"/>
    <property type="match status" value="1"/>
</dbReference>
<dbReference type="GO" id="GO:0006508">
    <property type="term" value="P:proteolysis"/>
    <property type="evidence" value="ECO:0007669"/>
    <property type="project" value="UniProtKB-KW"/>
</dbReference>
<gene>
    <name evidence="6" type="ORF">QVD17_26113</name>
</gene>
<dbReference type="SUPFAM" id="SSF50630">
    <property type="entry name" value="Acid proteases"/>
    <property type="match status" value="1"/>
</dbReference>
<feature type="signal peptide" evidence="4">
    <location>
        <begin position="1"/>
        <end position="23"/>
    </location>
</feature>
<evidence type="ECO:0000313" key="7">
    <source>
        <dbReference type="Proteomes" id="UP001229421"/>
    </source>
</evidence>
<dbReference type="EMBL" id="JAUHHV010000007">
    <property type="protein sequence ID" value="KAK1416991.1"/>
    <property type="molecule type" value="Genomic_DNA"/>
</dbReference>
<dbReference type="Pfam" id="PF14541">
    <property type="entry name" value="TAXi_C"/>
    <property type="match status" value="1"/>
</dbReference>
<accession>A0AAD8K8R5</accession>
<dbReference type="Proteomes" id="UP001229421">
    <property type="component" value="Unassembled WGS sequence"/>
</dbReference>
<dbReference type="Gene3D" id="2.40.70.10">
    <property type="entry name" value="Acid Proteases"/>
    <property type="match status" value="2"/>
</dbReference>
<evidence type="ECO:0000256" key="3">
    <source>
        <dbReference type="ARBA" id="ARBA00022801"/>
    </source>
</evidence>
<comment type="caution">
    <text evidence="6">The sequence shown here is derived from an EMBL/GenBank/DDBJ whole genome shotgun (WGS) entry which is preliminary data.</text>
</comment>
<feature type="domain" description="Peptidase A1" evidence="5">
    <location>
        <begin position="50"/>
        <end position="411"/>
    </location>
</feature>
<keyword evidence="3" id="KW-0378">Hydrolase</keyword>
<dbReference type="AlphaFoldDB" id="A0AAD8K8R5"/>
<protein>
    <recommendedName>
        <fullName evidence="5">Peptidase A1 domain-containing protein</fullName>
    </recommendedName>
</protein>
<dbReference type="Pfam" id="PF14543">
    <property type="entry name" value="TAXi_N"/>
    <property type="match status" value="1"/>
</dbReference>
<keyword evidence="2" id="KW-0645">Protease</keyword>
<sequence>MHLSLQLFVIVLAFVSYEHEAIAAYVPPYTSYVFPVNKHIDAAKPLYSIQIMTDYVNMQFVHENFLIDFDAPFIWYNCIVQWNIYPGSCPTNALCRSPVSCEEYQCTDVRASYSSKNPSCALETNSSTLPGWGFCTCPVNVVNPLTGSCSQALLNYDNFWVNTSDGRNAFDGFSGAYPNAACAPSSSFASLPTNVTGVMAFSSSPYAMPAYIYQPLKKAFALCIPSNIYTSGVLFFGTGPYYLLPQSNIDVRSYLSYTPLLKRQDSFGYFITINSIVIKKRSINVPANITTKLSTTEPYTSLRTDIYNGVIRRFSMVTKRIPHAKPVAPFGLCYSTSTTSLKVPDINFNLPDGKNWIVSVSNSIKQITNEVACLAFVDGGATSEPGIVIGTFQFEDNFLEFNLEDSTLGFSSSLLRKQTSCANFNSTLVHGP</sequence>
<dbReference type="InterPro" id="IPR021109">
    <property type="entry name" value="Peptidase_aspartic_dom_sf"/>
</dbReference>
<evidence type="ECO:0000256" key="2">
    <source>
        <dbReference type="ARBA" id="ARBA00022670"/>
    </source>
</evidence>
<dbReference type="InterPro" id="IPR032861">
    <property type="entry name" value="TAXi_N"/>
</dbReference>